<dbReference type="Pfam" id="PF02709">
    <property type="entry name" value="Glyco_transf_7C"/>
    <property type="match status" value="1"/>
</dbReference>
<dbReference type="PANTHER" id="PTHR43179:SF12">
    <property type="entry name" value="GALACTOFURANOSYLTRANSFERASE GLFT2"/>
    <property type="match status" value="1"/>
</dbReference>
<proteinExistence type="inferred from homology"/>
<name>A0ABM8UK21_9BACT</name>
<dbReference type="RefSeq" id="WP_215231761.1">
    <property type="nucleotide sequence ID" value="NZ_CAJRAU010000001.1"/>
</dbReference>
<reference evidence="5 6" key="1">
    <citation type="submission" date="2021-04" db="EMBL/GenBank/DDBJ databases">
        <authorList>
            <person name="Rodrigo-Torres L."/>
            <person name="Arahal R. D."/>
            <person name="Lucena T."/>
        </authorList>
    </citation>
    <scope>NUCLEOTIDE SEQUENCE [LARGE SCALE GENOMIC DNA]</scope>
    <source>
        <strain evidence="5 6">CECT 9623</strain>
    </source>
</reference>
<evidence type="ECO:0000313" key="6">
    <source>
        <dbReference type="Proteomes" id="UP000679725"/>
    </source>
</evidence>
<dbReference type="Gene3D" id="3.90.550.10">
    <property type="entry name" value="Spore Coat Polysaccharide Biosynthesis Protein SpsA, Chain A"/>
    <property type="match status" value="1"/>
</dbReference>
<dbReference type="SUPFAM" id="SSF53448">
    <property type="entry name" value="Nucleotide-diphospho-sugar transferases"/>
    <property type="match status" value="1"/>
</dbReference>
<feature type="domain" description="Galactosyltransferase C-terminal" evidence="4">
    <location>
        <begin position="147"/>
        <end position="185"/>
    </location>
</feature>
<evidence type="ECO:0000256" key="3">
    <source>
        <dbReference type="ARBA" id="ARBA00022679"/>
    </source>
</evidence>
<keyword evidence="3" id="KW-0808">Transferase</keyword>
<evidence type="ECO:0000259" key="4">
    <source>
        <dbReference type="Pfam" id="PF02709"/>
    </source>
</evidence>
<comment type="similarity">
    <text evidence="1">Belongs to the glycosyltransferase 2 family.</text>
</comment>
<dbReference type="EMBL" id="CAJRAU010000001">
    <property type="protein sequence ID" value="CAG5067600.1"/>
    <property type="molecule type" value="Genomic_DNA"/>
</dbReference>
<dbReference type="InterPro" id="IPR027791">
    <property type="entry name" value="Galactosyl_T_C"/>
</dbReference>
<accession>A0ABM8UK21</accession>
<evidence type="ECO:0000256" key="2">
    <source>
        <dbReference type="ARBA" id="ARBA00022676"/>
    </source>
</evidence>
<keyword evidence="6" id="KW-1185">Reference proteome</keyword>
<gene>
    <name evidence="5" type="ORF">DYBT9623_00321</name>
</gene>
<protein>
    <recommendedName>
        <fullName evidence="4">Galactosyltransferase C-terminal domain-containing protein</fullName>
    </recommendedName>
</protein>
<evidence type="ECO:0000256" key="1">
    <source>
        <dbReference type="ARBA" id="ARBA00006739"/>
    </source>
</evidence>
<dbReference type="Proteomes" id="UP000679725">
    <property type="component" value="Unassembled WGS sequence"/>
</dbReference>
<comment type="caution">
    <text evidence="5">The sequence shown here is derived from an EMBL/GenBank/DDBJ whole genome shotgun (WGS) entry which is preliminary data.</text>
</comment>
<organism evidence="5 6">
    <name type="scientific">Dyadobacter linearis</name>
    <dbReference type="NCBI Taxonomy" id="2823330"/>
    <lineage>
        <taxon>Bacteria</taxon>
        <taxon>Pseudomonadati</taxon>
        <taxon>Bacteroidota</taxon>
        <taxon>Cytophagia</taxon>
        <taxon>Cytophagales</taxon>
        <taxon>Spirosomataceae</taxon>
        <taxon>Dyadobacter</taxon>
    </lineage>
</organism>
<keyword evidence="2" id="KW-0328">Glycosyltransferase</keyword>
<sequence length="274" mass="30506">MKSTISVVTIVKSRQEALLNLVKGLDLGSLFPQELVIVHMDEPASGITSEHFMVKSFELTSGEHLPLAAARNFAVARSTSSHIIFLDVDCIPATDLVQLYANAFQSGDKLWTGPVRYLHKGATNAPGFFEKINGLSKPDPVRDDLSKLSYELFWSLNFGCSRDVFEQIGGFDEGFSGYGAEDTDFSFAARARHVPLGNTKALAYHQHHPSYDPPLNHLKDIVTNAQVFFKKWGVWPMEGWLRKFETAGLIQWKGEEITILRLPDLDEIAAALKP</sequence>
<dbReference type="InterPro" id="IPR029044">
    <property type="entry name" value="Nucleotide-diphossugar_trans"/>
</dbReference>
<dbReference type="PANTHER" id="PTHR43179">
    <property type="entry name" value="RHAMNOSYLTRANSFERASE WBBL"/>
    <property type="match status" value="1"/>
</dbReference>
<evidence type="ECO:0000313" key="5">
    <source>
        <dbReference type="EMBL" id="CAG5067600.1"/>
    </source>
</evidence>